<dbReference type="GO" id="GO:0009306">
    <property type="term" value="P:protein secretion"/>
    <property type="evidence" value="ECO:0007669"/>
    <property type="project" value="InterPro"/>
</dbReference>
<feature type="domain" description="Translocation and assembly module TamB C-terminal" evidence="6">
    <location>
        <begin position="1153"/>
        <end position="1509"/>
    </location>
</feature>
<evidence type="ECO:0000256" key="4">
    <source>
        <dbReference type="ARBA" id="ARBA00023136"/>
    </source>
</evidence>
<evidence type="ECO:0000313" key="7">
    <source>
        <dbReference type="EMBL" id="MTH65811.1"/>
    </source>
</evidence>
<protein>
    <submittedName>
        <fullName evidence="7">DUF490 domain-containing protein</fullName>
    </submittedName>
</protein>
<keyword evidence="4" id="KW-0472">Membrane</keyword>
<reference evidence="7 8" key="1">
    <citation type="submission" date="2019-11" db="EMBL/GenBank/DDBJ databases">
        <authorList>
            <person name="Dong K."/>
        </authorList>
    </citation>
    <scope>NUCLEOTIDE SEQUENCE [LARGE SCALE GENOMIC DNA]</scope>
    <source>
        <strain evidence="7 8">DK608</strain>
    </source>
</reference>
<dbReference type="GO" id="GO:0005886">
    <property type="term" value="C:plasma membrane"/>
    <property type="evidence" value="ECO:0007669"/>
    <property type="project" value="InterPro"/>
</dbReference>
<dbReference type="EMBL" id="WMII01000017">
    <property type="protein sequence ID" value="MTH65811.1"/>
    <property type="molecule type" value="Genomic_DNA"/>
</dbReference>
<organism evidence="7 8">
    <name type="scientific">Paracoccus shanxieyensis</name>
    <dbReference type="NCBI Taxonomy" id="2675752"/>
    <lineage>
        <taxon>Bacteria</taxon>
        <taxon>Pseudomonadati</taxon>
        <taxon>Pseudomonadota</taxon>
        <taxon>Alphaproteobacteria</taxon>
        <taxon>Rhodobacterales</taxon>
        <taxon>Paracoccaceae</taxon>
        <taxon>Paracoccus</taxon>
    </lineage>
</organism>
<evidence type="ECO:0000256" key="2">
    <source>
        <dbReference type="ARBA" id="ARBA00022692"/>
    </source>
</evidence>
<dbReference type="Pfam" id="PF04357">
    <property type="entry name" value="TamB"/>
    <property type="match status" value="1"/>
</dbReference>
<evidence type="ECO:0000313" key="8">
    <source>
        <dbReference type="Proteomes" id="UP000478740"/>
    </source>
</evidence>
<keyword evidence="3" id="KW-1133">Transmembrane helix</keyword>
<dbReference type="PANTHER" id="PTHR36985">
    <property type="entry name" value="TRANSLOCATION AND ASSEMBLY MODULE SUBUNIT TAMB"/>
    <property type="match status" value="1"/>
</dbReference>
<dbReference type="GO" id="GO:0097347">
    <property type="term" value="C:TAM protein secretion complex"/>
    <property type="evidence" value="ECO:0007669"/>
    <property type="project" value="TreeGrafter"/>
</dbReference>
<evidence type="ECO:0000256" key="1">
    <source>
        <dbReference type="ARBA" id="ARBA00004167"/>
    </source>
</evidence>
<evidence type="ECO:0000256" key="3">
    <source>
        <dbReference type="ARBA" id="ARBA00022989"/>
    </source>
</evidence>
<keyword evidence="2" id="KW-0812">Transmembrane</keyword>
<gene>
    <name evidence="7" type="ORF">GL284_16185</name>
</gene>
<feature type="signal peptide" evidence="5">
    <location>
        <begin position="1"/>
        <end position="24"/>
    </location>
</feature>
<dbReference type="RefSeq" id="WP_155045690.1">
    <property type="nucleotide sequence ID" value="NZ_WMIH01000019.1"/>
</dbReference>
<accession>A0A6L6J1L6</accession>
<dbReference type="Proteomes" id="UP000478740">
    <property type="component" value="Unassembled WGS sequence"/>
</dbReference>
<sequence length="1509" mass="158084">MKTMRAPLFVFLWLALLVPFLALAQDEQPRPGSAAQISQEVDDDQGFITRFLQEKLSGAGRQVHIEGFRGALSSRATFDRMTIADDDGVWITLENGAMQWSRSALLRRRVDINELVAERVILPRLPSGGSETAAPQAEAREFSLPQLPVGVNIAKITVGRVELGEPIIGQEAVLSIDGSMNLANGEGATKLTINRVDGPRGQFLLDTSFSNETRVLGLNLQLDEDAGGLFTNIVKMNGRPSIRGTIEGTGPLSNYTANINLDTNGQPRINGTVSVQSEERDGAPGTAFSANLGGDIASLTSPDNQQFFEGESVIRANGWRGADGRLLIPELKIATGALDLSGSVATTAQGAPESAKLTLLLGEDAGATQLPVGLPTGDVATTVRSGSLRLDYDAAQGQGWQLVGRVGDIHRPDISLSELRIDGRGRVILTEAQALDQVRGWVAFGMDDLLPADPALASALGTTLNGGLNFSFAPGNALSFWGMNINGDEFGLRGETTVSGLSSGIALSGNVTARHDNLSRFSQLADRDLGGSAEATIKGRYALLGKSFDIDTQILGNDIRVGQANADRLLDGTSRIDLSAKRDTSGIQLRRLTVNAQNLTAEAQGFLSTWASDLTATITMPDLSVADPKYAGGIRTDAHLTGAAGARKLVLNGDATDLKIGMPEVDGAFSGETRLAIELLEKDGAYELQKFDLANPQLQADGSGTFSAEDLNGQLNFAMPDLAVLGRGFSGGLTAQASATQAGGARQIKLTGRGTDLRFGQQDVDGALTGETLLDLDAEERDGNITVRTFNLNNQQLSATAQGTLGAAGTDMTGQVDVRSLASFGRGWRGALNAQGSFRDDGTGARLLDVTGTGRDLSFGQAQLDGALTGATQLAIRGTERDGTFRIETARVENPRLNLNAQGQVGRGTTDLSADLRADDLRFLGGGFRGAVQAQASVKDQQGGGRAIAANGSARGLAVGNAQADAVLAGQTTFDLAAQQRANGSLTVSRLLAENPQFRITGNGSPNEGVNLDARLNNLGVVVPGYPGAAEVRGRIQNTGNAYQLDLNATAPGDTQAQITGSVAGNFQTMDVRVQGSGNAAAANPFLRTRSVEGPLSFDLRLNGAPSLDALTGRVALNGGRLAEPRFGLSISALNAAANFNGGRIGVDVDGAVEGGGTLTVDGDVTLTGNRPMDLTVRANGVVLRDPNLYETRADGTIRITSSGGGAPLIAGRVDLGTTEIRIPSTGLGGARPIPNIIHRSERPPQRQTRAKAGLLEFPSEASRQAGMTAPPATPPAVPARFDLTISAPDQVFIRGRGVDAELGGEIRVTGDARTPIPIGQLELIRGRVDLLGKRFNLTEGLIELQGSLIPVIRLVAETVQDSITTRIIIDGEARDPDITFESSPDMPEEEVLSQLLFGRGLDNISALQAAQLASAVATLAGRGGDGIVGRLRASTGLDDLDLTTDDQGNVSVRAGKYLSQNLYTDVEVGGEGTTKLNLNLDVSRSLTARGSVASDGESTLGLFYERDY</sequence>
<evidence type="ECO:0000256" key="5">
    <source>
        <dbReference type="SAM" id="SignalP"/>
    </source>
</evidence>
<evidence type="ECO:0000259" key="6">
    <source>
        <dbReference type="Pfam" id="PF04357"/>
    </source>
</evidence>
<dbReference type="InterPro" id="IPR007452">
    <property type="entry name" value="TamB_C"/>
</dbReference>
<dbReference type="PANTHER" id="PTHR36985:SF1">
    <property type="entry name" value="TRANSLOCATION AND ASSEMBLY MODULE SUBUNIT TAMB"/>
    <property type="match status" value="1"/>
</dbReference>
<comment type="caution">
    <text evidence="7">The sequence shown here is derived from an EMBL/GenBank/DDBJ whole genome shotgun (WGS) entry which is preliminary data.</text>
</comment>
<name>A0A6L6J1L6_9RHOB</name>
<comment type="subcellular location">
    <subcellularLocation>
        <location evidence="1">Membrane</location>
        <topology evidence="1">Single-pass membrane protein</topology>
    </subcellularLocation>
</comment>
<keyword evidence="8" id="KW-1185">Reference proteome</keyword>
<proteinExistence type="predicted"/>
<feature type="chain" id="PRO_5027045513" evidence="5">
    <location>
        <begin position="25"/>
        <end position="1509"/>
    </location>
</feature>
<keyword evidence="5" id="KW-0732">Signal</keyword>